<feature type="transmembrane region" description="Helical" evidence="1">
    <location>
        <begin position="106"/>
        <end position="127"/>
    </location>
</feature>
<dbReference type="Pfam" id="PF10067">
    <property type="entry name" value="DUF2306"/>
    <property type="match status" value="1"/>
</dbReference>
<evidence type="ECO:0000256" key="1">
    <source>
        <dbReference type="SAM" id="Phobius"/>
    </source>
</evidence>
<evidence type="ECO:0000313" key="2">
    <source>
        <dbReference type="EMBL" id="GLW89281.1"/>
    </source>
</evidence>
<name>A0A9W6QE86_9PSEU</name>
<organism evidence="2 3">
    <name type="scientific">Actinokineospora globicatena</name>
    <dbReference type="NCBI Taxonomy" id="103729"/>
    <lineage>
        <taxon>Bacteria</taxon>
        <taxon>Bacillati</taxon>
        <taxon>Actinomycetota</taxon>
        <taxon>Actinomycetes</taxon>
        <taxon>Pseudonocardiales</taxon>
        <taxon>Pseudonocardiaceae</taxon>
        <taxon>Actinokineospora</taxon>
    </lineage>
</organism>
<comment type="caution">
    <text evidence="2">The sequence shown here is derived from an EMBL/GenBank/DDBJ whole genome shotgun (WGS) entry which is preliminary data.</text>
</comment>
<dbReference type="InterPro" id="IPR018750">
    <property type="entry name" value="DUF2306_membrane"/>
</dbReference>
<dbReference type="Proteomes" id="UP001165042">
    <property type="component" value="Unassembled WGS sequence"/>
</dbReference>
<evidence type="ECO:0000313" key="3">
    <source>
        <dbReference type="Proteomes" id="UP001165042"/>
    </source>
</evidence>
<proteinExistence type="predicted"/>
<feature type="transmembrane region" description="Helical" evidence="1">
    <location>
        <begin position="211"/>
        <end position="231"/>
    </location>
</feature>
<keyword evidence="1" id="KW-0812">Transmembrane</keyword>
<sequence length="239" mass="26200">MVGLAPPPALVLTGWSGDHGAPSVNRMIRTKWALPVAALITVFLIFSLPPYLTFDPALSRVPAGFAFHYPALLVHITFGAVAMVAGFLQVWPWFRQHYRHLHAVVGRVYVFGGVLPAGIAGLVVGVTSPFGPVARVSHVLLASLWLTSTIMGYRRARARDFQAHRTWMVRSYVLTLSTITNRFWGPLVAIALTPDLDSTFGGSEVALTQSIAGITSWLGWTVPLLVLEWIAHRPRSITR</sequence>
<feature type="transmembrane region" description="Helical" evidence="1">
    <location>
        <begin position="32"/>
        <end position="52"/>
    </location>
</feature>
<keyword evidence="1" id="KW-0472">Membrane</keyword>
<dbReference type="EMBL" id="BSSD01000001">
    <property type="protein sequence ID" value="GLW89281.1"/>
    <property type="molecule type" value="Genomic_DNA"/>
</dbReference>
<keyword evidence="3" id="KW-1185">Reference proteome</keyword>
<keyword evidence="1" id="KW-1133">Transmembrane helix</keyword>
<feature type="transmembrane region" description="Helical" evidence="1">
    <location>
        <begin position="133"/>
        <end position="151"/>
    </location>
</feature>
<reference evidence="2" key="1">
    <citation type="submission" date="2023-02" db="EMBL/GenBank/DDBJ databases">
        <title>Actinokineospora globicatena NBRC 15670.</title>
        <authorList>
            <person name="Ichikawa N."/>
            <person name="Sato H."/>
            <person name="Tonouchi N."/>
        </authorList>
    </citation>
    <scope>NUCLEOTIDE SEQUENCE</scope>
    <source>
        <strain evidence="2">NBRC 15670</strain>
    </source>
</reference>
<dbReference type="AlphaFoldDB" id="A0A9W6QE86"/>
<feature type="transmembrane region" description="Helical" evidence="1">
    <location>
        <begin position="172"/>
        <end position="191"/>
    </location>
</feature>
<feature type="transmembrane region" description="Helical" evidence="1">
    <location>
        <begin position="72"/>
        <end position="94"/>
    </location>
</feature>
<protein>
    <submittedName>
        <fullName evidence="2">Uncharacterized protein</fullName>
    </submittedName>
</protein>
<gene>
    <name evidence="2" type="ORF">Aglo03_00970</name>
</gene>
<accession>A0A9W6QE86</accession>